<accession>A0AAU9F478</accession>
<keyword evidence="2" id="KW-0812">Transmembrane</keyword>
<dbReference type="KEGG" id="dmp:FAK_28430"/>
<evidence type="ECO:0000313" key="4">
    <source>
        <dbReference type="Proteomes" id="UP001366166"/>
    </source>
</evidence>
<feature type="transmembrane region" description="Helical" evidence="2">
    <location>
        <begin position="166"/>
        <end position="188"/>
    </location>
</feature>
<evidence type="ECO:0000313" key="3">
    <source>
        <dbReference type="EMBL" id="BEQ15777.1"/>
    </source>
</evidence>
<feature type="transmembrane region" description="Helical" evidence="2">
    <location>
        <begin position="440"/>
        <end position="459"/>
    </location>
</feature>
<feature type="transmembrane region" description="Helical" evidence="2">
    <location>
        <begin position="262"/>
        <end position="281"/>
    </location>
</feature>
<feature type="transmembrane region" description="Helical" evidence="2">
    <location>
        <begin position="338"/>
        <end position="356"/>
    </location>
</feature>
<protein>
    <recommendedName>
        <fullName evidence="5">Membrane protein 6-pyruvoyl-tetrahydropterin synthase-related domain-containing protein</fullName>
    </recommendedName>
</protein>
<feature type="transmembrane region" description="Helical" evidence="2">
    <location>
        <begin position="46"/>
        <end position="65"/>
    </location>
</feature>
<keyword evidence="2" id="KW-0472">Membrane</keyword>
<dbReference type="AlphaFoldDB" id="A0AAU9F478"/>
<evidence type="ECO:0000256" key="1">
    <source>
        <dbReference type="SAM" id="MobiDB-lite"/>
    </source>
</evidence>
<feature type="transmembrane region" description="Helical" evidence="2">
    <location>
        <begin position="377"/>
        <end position="395"/>
    </location>
</feature>
<name>A0AAU9F478_9BACT</name>
<feature type="transmembrane region" description="Helical" evidence="2">
    <location>
        <begin position="139"/>
        <end position="160"/>
    </location>
</feature>
<evidence type="ECO:0008006" key="5">
    <source>
        <dbReference type="Google" id="ProtNLM"/>
    </source>
</evidence>
<sequence>MFAGGGMEQEPGKETYPQESGGEPTHRAPTPRGPGGVAWPRSLAEVGLLFLAACLLISLVTWPWAAHLGDAVSTHWDVGLHAWKLNWNAQRILDGHWLLPSYHANFYYPQAYTLALDDLFWVPSYFAALVLALSHNAILAYNLTFLFFWALSSAFMYFFLRELDLGRAAAVLGALAFCLLPYMASYYIEFNGELCFGIPIVLWLLVRFFKRPGLGIAVALAVAFWAQAVSALYYTTILALTVPLVALPLLRERAELVRRVGFWVYAVVCMLLVAGLSWAYLYPYMSLHHHMELKRSVGEMAMHSADALTYLLPCSGYVPHTASPWPGRGIPAALTEAILWPGVVVVALAIVYWYRFRWLPTRGDRVAGEFDPYLDPLRWGRAIFLAVFWGWVALASYTSARAFGGDLATIVLNVTVLGVLGTSLALSLLPRRLGLRGRVVAGLTTAALLCFFISLGPNIRADGHHLLAQDWIVYFFSDAGILGATRVLSRYAIMVLFALVVVAAIAFDGLELRRPLKLTLLAMALALITLEADIAITSPYRPLANYPDPALERFLRTQEPCVVMVLPLGDRILDSGYMLRVAGARPQRYLLNGWTGFQHAHAVNLGRLFSSGKWDQGMHGLGLLWPRPLIVVDRAALNFYVTKRAYRVSEQMVRERTKPLFVDQAYAVFEPRFPLRPTLHYERWVRSDLLENARYIHFWARAAQDGAPAPAWLYVNDRVDARLSLGPAWREYNIKVVSPDLSIPYNALSLEAPPNSRQALEVKDFQLIFK</sequence>
<feature type="transmembrane region" description="Helical" evidence="2">
    <location>
        <begin position="111"/>
        <end position="132"/>
    </location>
</feature>
<feature type="transmembrane region" description="Helical" evidence="2">
    <location>
        <begin position="488"/>
        <end position="507"/>
    </location>
</feature>
<organism evidence="3 4">
    <name type="scientific">Desulfoferula mesophila</name>
    <dbReference type="NCBI Taxonomy" id="3058419"/>
    <lineage>
        <taxon>Bacteria</taxon>
        <taxon>Pseudomonadati</taxon>
        <taxon>Thermodesulfobacteriota</taxon>
        <taxon>Desulfarculia</taxon>
        <taxon>Desulfarculales</taxon>
        <taxon>Desulfarculaceae</taxon>
        <taxon>Desulfoferula</taxon>
    </lineage>
</organism>
<feature type="transmembrane region" description="Helical" evidence="2">
    <location>
        <begin position="407"/>
        <end position="428"/>
    </location>
</feature>
<evidence type="ECO:0000256" key="2">
    <source>
        <dbReference type="SAM" id="Phobius"/>
    </source>
</evidence>
<dbReference type="Proteomes" id="UP001366166">
    <property type="component" value="Chromosome"/>
</dbReference>
<gene>
    <name evidence="3" type="ORF">FAK_28430</name>
</gene>
<proteinExistence type="predicted"/>
<keyword evidence="4" id="KW-1185">Reference proteome</keyword>
<feature type="transmembrane region" description="Helical" evidence="2">
    <location>
        <begin position="231"/>
        <end position="250"/>
    </location>
</feature>
<reference evidence="4" key="1">
    <citation type="journal article" date="2023" name="Arch. Microbiol.">
        <title>Desulfoferula mesophilus gen. nov. sp. nov., a mesophilic sulfate-reducing bacterium isolated from a brackish lake sediment.</title>
        <authorList>
            <person name="Watanabe T."/>
            <person name="Yabe T."/>
            <person name="Tsuji J.M."/>
            <person name="Fukui M."/>
        </authorList>
    </citation>
    <scope>NUCLEOTIDE SEQUENCE [LARGE SCALE GENOMIC DNA]</scope>
    <source>
        <strain evidence="4">12FAK</strain>
    </source>
</reference>
<feature type="region of interest" description="Disordered" evidence="1">
    <location>
        <begin position="1"/>
        <end position="34"/>
    </location>
</feature>
<keyword evidence="2" id="KW-1133">Transmembrane helix</keyword>
<dbReference type="EMBL" id="AP028679">
    <property type="protein sequence ID" value="BEQ15777.1"/>
    <property type="molecule type" value="Genomic_DNA"/>
</dbReference>